<keyword evidence="1" id="KW-1133">Transmembrane helix</keyword>
<dbReference type="AlphaFoldDB" id="A0A0D3FT35"/>
<dbReference type="HOGENOM" id="CLU_2835182_0_0_1"/>
<keyword evidence="1" id="KW-0812">Transmembrane</keyword>
<evidence type="ECO:0000313" key="2">
    <source>
        <dbReference type="EnsemblPlants" id="OBART04G04360.1"/>
    </source>
</evidence>
<sequence length="66" mass="6879">MVVMAATASRQAVNLPGGDVWWVAEGEVPAAAGATSASASLFFFFLLGLLLRVRRNGGAVESDGRR</sequence>
<name>A0A0D3FT35_9ORYZ</name>
<dbReference type="EnsemblPlants" id="OBART04G04360.1">
    <property type="protein sequence ID" value="OBART04G04360.1"/>
    <property type="gene ID" value="OBART04G04360"/>
</dbReference>
<feature type="transmembrane region" description="Helical" evidence="1">
    <location>
        <begin position="30"/>
        <end position="51"/>
    </location>
</feature>
<reference evidence="2" key="1">
    <citation type="journal article" date="2009" name="Rice">
        <title>De Novo Next Generation Sequencing of Plant Genomes.</title>
        <authorList>
            <person name="Rounsley S."/>
            <person name="Marri P.R."/>
            <person name="Yu Y."/>
            <person name="He R."/>
            <person name="Sisneros N."/>
            <person name="Goicoechea J.L."/>
            <person name="Lee S.J."/>
            <person name="Angelova A."/>
            <person name="Kudrna D."/>
            <person name="Luo M."/>
            <person name="Affourtit J."/>
            <person name="Desany B."/>
            <person name="Knight J."/>
            <person name="Niazi F."/>
            <person name="Egholm M."/>
            <person name="Wing R.A."/>
        </authorList>
    </citation>
    <scope>NUCLEOTIDE SEQUENCE [LARGE SCALE GENOMIC DNA]</scope>
    <source>
        <strain evidence="2">cv. IRGC 105608</strain>
    </source>
</reference>
<reference evidence="2" key="2">
    <citation type="submission" date="2015-03" db="UniProtKB">
        <authorList>
            <consortium name="EnsemblPlants"/>
        </authorList>
    </citation>
    <scope>IDENTIFICATION</scope>
</reference>
<accession>A0A0D3FT35</accession>
<evidence type="ECO:0000256" key="1">
    <source>
        <dbReference type="SAM" id="Phobius"/>
    </source>
</evidence>
<evidence type="ECO:0000313" key="3">
    <source>
        <dbReference type="Proteomes" id="UP000026960"/>
    </source>
</evidence>
<keyword evidence="1" id="KW-0472">Membrane</keyword>
<protein>
    <submittedName>
        <fullName evidence="2">Uncharacterized protein</fullName>
    </submittedName>
</protein>
<keyword evidence="3" id="KW-1185">Reference proteome</keyword>
<dbReference type="Gramene" id="OBART04G04360.1">
    <property type="protein sequence ID" value="OBART04G04360.1"/>
    <property type="gene ID" value="OBART04G04360"/>
</dbReference>
<dbReference type="Proteomes" id="UP000026960">
    <property type="component" value="Chromosome 4"/>
</dbReference>
<organism evidence="2">
    <name type="scientific">Oryza barthii</name>
    <dbReference type="NCBI Taxonomy" id="65489"/>
    <lineage>
        <taxon>Eukaryota</taxon>
        <taxon>Viridiplantae</taxon>
        <taxon>Streptophyta</taxon>
        <taxon>Embryophyta</taxon>
        <taxon>Tracheophyta</taxon>
        <taxon>Spermatophyta</taxon>
        <taxon>Magnoliopsida</taxon>
        <taxon>Liliopsida</taxon>
        <taxon>Poales</taxon>
        <taxon>Poaceae</taxon>
        <taxon>BOP clade</taxon>
        <taxon>Oryzoideae</taxon>
        <taxon>Oryzeae</taxon>
        <taxon>Oryzinae</taxon>
        <taxon>Oryza</taxon>
    </lineage>
</organism>
<dbReference type="PaxDb" id="65489-OBART04G04360.1"/>
<proteinExistence type="predicted"/>